<keyword evidence="5 10" id="KW-0547">Nucleotide-binding</keyword>
<keyword evidence="9" id="KW-0863">Zinc-finger</keyword>
<dbReference type="PANTHER" id="PTHR45647">
    <property type="entry name" value="OS02G0152300 PROTEIN"/>
    <property type="match status" value="1"/>
</dbReference>
<dbReference type="InterPro" id="IPR051348">
    <property type="entry name" value="U-box_ubiquitin_ligases"/>
</dbReference>
<evidence type="ECO:0000256" key="8">
    <source>
        <dbReference type="ARBA" id="ARBA00022840"/>
    </source>
</evidence>
<evidence type="ECO:0000256" key="4">
    <source>
        <dbReference type="ARBA" id="ARBA00022679"/>
    </source>
</evidence>
<dbReference type="Gene3D" id="4.10.60.10">
    <property type="entry name" value="Zinc finger, CCHC-type"/>
    <property type="match status" value="1"/>
</dbReference>
<dbReference type="GO" id="GO:0003676">
    <property type="term" value="F:nucleic acid binding"/>
    <property type="evidence" value="ECO:0007669"/>
    <property type="project" value="InterPro"/>
</dbReference>
<dbReference type="SMART" id="SM00343">
    <property type="entry name" value="ZnF_C2HC"/>
    <property type="match status" value="1"/>
</dbReference>
<feature type="region of interest" description="Disordered" evidence="12">
    <location>
        <begin position="1"/>
        <end position="25"/>
    </location>
</feature>
<dbReference type="InterPro" id="IPR008271">
    <property type="entry name" value="Ser/Thr_kinase_AS"/>
</dbReference>
<comment type="caution">
    <text evidence="15">The sequence shown here is derived from an EMBL/GenBank/DDBJ whole genome shotgun (WGS) entry which is preliminary data.</text>
</comment>
<evidence type="ECO:0000256" key="5">
    <source>
        <dbReference type="ARBA" id="ARBA00022741"/>
    </source>
</evidence>
<feature type="domain" description="Protein kinase" evidence="13">
    <location>
        <begin position="992"/>
        <end position="1216"/>
    </location>
</feature>
<feature type="compositionally biased region" description="Low complexity" evidence="12">
    <location>
        <begin position="435"/>
        <end position="450"/>
    </location>
</feature>
<dbReference type="SMART" id="SM00220">
    <property type="entry name" value="S_TKc"/>
    <property type="match status" value="1"/>
</dbReference>
<dbReference type="AlphaFoldDB" id="A0AAW2JDE6"/>
<feature type="region of interest" description="Disordered" evidence="12">
    <location>
        <begin position="428"/>
        <end position="459"/>
    </location>
</feature>
<reference evidence="15" key="2">
    <citation type="journal article" date="2024" name="Plant">
        <title>Genomic evolution and insights into agronomic trait innovations of Sesamum species.</title>
        <authorList>
            <person name="Miao H."/>
            <person name="Wang L."/>
            <person name="Qu L."/>
            <person name="Liu H."/>
            <person name="Sun Y."/>
            <person name="Le M."/>
            <person name="Wang Q."/>
            <person name="Wei S."/>
            <person name="Zheng Y."/>
            <person name="Lin W."/>
            <person name="Duan Y."/>
            <person name="Cao H."/>
            <person name="Xiong S."/>
            <person name="Wang X."/>
            <person name="Wei L."/>
            <person name="Li C."/>
            <person name="Ma Q."/>
            <person name="Ju M."/>
            <person name="Zhao R."/>
            <person name="Li G."/>
            <person name="Mu C."/>
            <person name="Tian Q."/>
            <person name="Mei H."/>
            <person name="Zhang T."/>
            <person name="Gao T."/>
            <person name="Zhang H."/>
        </authorList>
    </citation>
    <scope>NUCLEOTIDE SEQUENCE</scope>
    <source>
        <strain evidence="15">KEN8</strain>
    </source>
</reference>
<dbReference type="CDD" id="cd01989">
    <property type="entry name" value="USP_STK_Ubox_N"/>
    <property type="match status" value="1"/>
</dbReference>
<evidence type="ECO:0000313" key="15">
    <source>
        <dbReference type="EMBL" id="KAL0292494.1"/>
    </source>
</evidence>
<feature type="region of interest" description="Disordered" evidence="12">
    <location>
        <begin position="719"/>
        <end position="756"/>
    </location>
</feature>
<name>A0AAW2JDE6_9LAMI</name>
<protein>
    <recommendedName>
        <fullName evidence="2">RING-type E3 ubiquitin transferase</fullName>
        <ecNumber evidence="2">2.3.2.27</ecNumber>
    </recommendedName>
</protein>
<dbReference type="EC" id="2.3.2.27" evidence="2"/>
<dbReference type="PROSITE" id="PS50158">
    <property type="entry name" value="ZF_CCHC"/>
    <property type="match status" value="1"/>
</dbReference>
<evidence type="ECO:0000259" key="13">
    <source>
        <dbReference type="PROSITE" id="PS50011"/>
    </source>
</evidence>
<feature type="binding site" evidence="10">
    <location>
        <position position="1019"/>
    </location>
    <ligand>
        <name>ATP</name>
        <dbReference type="ChEBI" id="CHEBI:30616"/>
    </ligand>
</feature>
<evidence type="ECO:0000256" key="1">
    <source>
        <dbReference type="ARBA" id="ARBA00000900"/>
    </source>
</evidence>
<comment type="catalytic activity">
    <reaction evidence="1">
        <text>S-ubiquitinyl-[E2 ubiquitin-conjugating enzyme]-L-cysteine + [acceptor protein]-L-lysine = [E2 ubiquitin-conjugating enzyme]-L-cysteine + N(6)-ubiquitinyl-[acceptor protein]-L-lysine.</text>
        <dbReference type="EC" id="2.3.2.27"/>
    </reaction>
</comment>
<keyword evidence="7" id="KW-0833">Ubl conjugation pathway</keyword>
<evidence type="ECO:0000256" key="12">
    <source>
        <dbReference type="SAM" id="MobiDB-lite"/>
    </source>
</evidence>
<sequence>MVPTGRRERRRRTDEEGEGPAGWGRGRIWVGRARGWEVGGLGGRHEKGCGGAAAAKMMASQGGVEIGQEGVGADAPLPPGGAPVAELPPAYAQIFQMAFQAQAQAQAQLLAQAQAPTPAPTPVVPTIDRNYERIRKMGATEFEGTLDPEVAERWWEKVEDVMNLVGCTPENRLKYIVSLFVGNALIWWRSLKRAYEPREITWAEFQREFDDKYRPKMYRDKKRMEFLNLVQGDEQTVVEYELRFVALAKYAPEAVATHEDRCYRFEQGLRLEIKRGLAVRIINFKTLVESAVRMEEAIIEDKRKGEEKRKSTYTVGESSRLTKRGTGRSFSAGGGNFLRGGSGFRGSSGPTFGGPMGFNRGPIDCSSSTMPSIGSGKGVGQGYRRGITSIPNCSICGRRHLGQCWGPGAIPRICYNCRGRGHMSRDCPSQTMSLVGSASSGNQSQSSVGSSGRGVDRGRGRAGAEALVTEMVTTLLVWIVDCENRIDVSMEEKNINKGEGLDKLPPPAYSVAAVAVSGSRRSKYVVKWALEKFVPEGLVYFRLLHVRPVINRIPTPMGNLIPISQVRDDVATAFRKDVEWQATEKLLPYKRMCDQRKVEVEIVQIESDDVVTAVAGEIRKHKISKLVIGASSRSIFSRHVAKACIYVARLGTSCVYLSFCCTSFIVPYYIFLKYIEATLHFLTNTITSLHVQGTHIVSKNIRMLSDVCTVYAVSKGKLSSLRPSDSDTNASFRDDSSDTSHSTDNSSSIASSSQTDWTEQGSIGSFSHFRSASLPDQRFQALSTINQTLLHKRTPSSGIIHPRNLSLDIAGRSNETNICPSGSYAIDTISQASSFTSSEAENPSWGQASTSEISTENQANIDFELEKLRIELRHIRGMYAMAQGEAIDASRKLKDIQKRRLEEEINLKQISLKEAEAEELARQEKERHEAARREAEFVKECAERETAERKEAEIRASRETKEKEKLESALNGSFYRYRQFTWDEIISATSSFSENLQIGMGAYGAVYQCSFQHTTAAVKILHAKEASRNKQFQQELEILSQIRHPHLLILLGACPDHGCLVYEFMENGSLEDRLFRKNNTPPLLWFDRFRIAWEVASALVFLHNSKPKAIIHRDLKPANILLDRNNLMKWKLAVENNRLVEVLDPEAGPWPVEETNDLVLIALKCTELRRRDRPDLRDEVLPVLEKMKDNAETARNSTLISLPPPPDHFKCPILKV</sequence>
<keyword evidence="8 10" id="KW-0067">ATP-binding</keyword>
<evidence type="ECO:0000256" key="2">
    <source>
        <dbReference type="ARBA" id="ARBA00012483"/>
    </source>
</evidence>
<feature type="compositionally biased region" description="Low complexity" evidence="12">
    <location>
        <begin position="739"/>
        <end position="756"/>
    </location>
</feature>
<dbReference type="Pfam" id="PF03732">
    <property type="entry name" value="Retrotrans_gag"/>
    <property type="match status" value="1"/>
</dbReference>
<gene>
    <name evidence="15" type="ORF">Scaly_2586900</name>
</gene>
<dbReference type="Gene3D" id="1.10.510.10">
    <property type="entry name" value="Transferase(Phosphotransferase) domain 1"/>
    <property type="match status" value="1"/>
</dbReference>
<keyword evidence="3" id="KW-0723">Serine/threonine-protein kinase</keyword>
<feature type="coiled-coil region" evidence="11">
    <location>
        <begin position="898"/>
        <end position="969"/>
    </location>
</feature>
<dbReference type="InterPro" id="IPR014729">
    <property type="entry name" value="Rossmann-like_a/b/a_fold"/>
</dbReference>
<evidence type="ECO:0000256" key="6">
    <source>
        <dbReference type="ARBA" id="ARBA00022777"/>
    </source>
</evidence>
<dbReference type="PROSITE" id="PS00107">
    <property type="entry name" value="PROTEIN_KINASE_ATP"/>
    <property type="match status" value="1"/>
</dbReference>
<dbReference type="InterPro" id="IPR001878">
    <property type="entry name" value="Znf_CCHC"/>
</dbReference>
<dbReference type="InterPro" id="IPR017441">
    <property type="entry name" value="Protein_kinase_ATP_BS"/>
</dbReference>
<keyword evidence="6" id="KW-0418">Kinase</keyword>
<dbReference type="SUPFAM" id="SSF56112">
    <property type="entry name" value="Protein kinase-like (PK-like)"/>
    <property type="match status" value="1"/>
</dbReference>
<dbReference type="Pfam" id="PF07714">
    <property type="entry name" value="PK_Tyr_Ser-Thr"/>
    <property type="match status" value="1"/>
</dbReference>
<evidence type="ECO:0000256" key="3">
    <source>
        <dbReference type="ARBA" id="ARBA00022527"/>
    </source>
</evidence>
<feature type="region of interest" description="Disordered" evidence="12">
    <location>
        <begin position="304"/>
        <end position="326"/>
    </location>
</feature>
<dbReference type="Gene3D" id="3.40.50.620">
    <property type="entry name" value="HUPs"/>
    <property type="match status" value="1"/>
</dbReference>
<organism evidence="15">
    <name type="scientific">Sesamum calycinum</name>
    <dbReference type="NCBI Taxonomy" id="2727403"/>
    <lineage>
        <taxon>Eukaryota</taxon>
        <taxon>Viridiplantae</taxon>
        <taxon>Streptophyta</taxon>
        <taxon>Embryophyta</taxon>
        <taxon>Tracheophyta</taxon>
        <taxon>Spermatophyta</taxon>
        <taxon>Magnoliopsida</taxon>
        <taxon>eudicotyledons</taxon>
        <taxon>Gunneridae</taxon>
        <taxon>Pentapetalae</taxon>
        <taxon>asterids</taxon>
        <taxon>lamiids</taxon>
        <taxon>Lamiales</taxon>
        <taxon>Pedaliaceae</taxon>
        <taxon>Sesamum</taxon>
    </lineage>
</organism>
<dbReference type="GO" id="GO:0061630">
    <property type="term" value="F:ubiquitin protein ligase activity"/>
    <property type="evidence" value="ECO:0007669"/>
    <property type="project" value="UniProtKB-EC"/>
</dbReference>
<reference evidence="15" key="1">
    <citation type="submission" date="2020-06" db="EMBL/GenBank/DDBJ databases">
        <authorList>
            <person name="Li T."/>
            <person name="Hu X."/>
            <person name="Zhang T."/>
            <person name="Song X."/>
            <person name="Zhang H."/>
            <person name="Dai N."/>
            <person name="Sheng W."/>
            <person name="Hou X."/>
            <person name="Wei L."/>
        </authorList>
    </citation>
    <scope>NUCLEOTIDE SEQUENCE</scope>
    <source>
        <strain evidence="15">KEN8</strain>
        <tissue evidence="15">Leaf</tissue>
    </source>
</reference>
<feature type="compositionally biased region" description="Polar residues" evidence="12">
    <location>
        <begin position="721"/>
        <end position="730"/>
    </location>
</feature>
<dbReference type="InterPro" id="IPR005162">
    <property type="entry name" value="Retrotrans_gag_dom"/>
</dbReference>
<dbReference type="SUPFAM" id="SSF52402">
    <property type="entry name" value="Adenine nucleotide alpha hydrolases-like"/>
    <property type="match status" value="1"/>
</dbReference>
<dbReference type="GO" id="GO:0004674">
    <property type="term" value="F:protein serine/threonine kinase activity"/>
    <property type="evidence" value="ECO:0007669"/>
    <property type="project" value="UniProtKB-KW"/>
</dbReference>
<dbReference type="EMBL" id="JACGWM010001504">
    <property type="protein sequence ID" value="KAL0292494.1"/>
    <property type="molecule type" value="Genomic_DNA"/>
</dbReference>
<evidence type="ECO:0000256" key="10">
    <source>
        <dbReference type="PROSITE-ProRule" id="PRU10141"/>
    </source>
</evidence>
<dbReference type="Pfam" id="PF00098">
    <property type="entry name" value="zf-CCHC"/>
    <property type="match status" value="1"/>
</dbReference>
<proteinExistence type="predicted"/>
<keyword evidence="9" id="KW-0479">Metal-binding</keyword>
<dbReference type="InterPro" id="IPR011009">
    <property type="entry name" value="Kinase-like_dom_sf"/>
</dbReference>
<evidence type="ECO:0000259" key="14">
    <source>
        <dbReference type="PROSITE" id="PS50158"/>
    </source>
</evidence>
<evidence type="ECO:0000256" key="9">
    <source>
        <dbReference type="PROSITE-ProRule" id="PRU00047"/>
    </source>
</evidence>
<dbReference type="PANTHER" id="PTHR45647:SF15">
    <property type="entry name" value="U-BOX DOMAIN-CONTAINING PROTEIN 35"/>
    <property type="match status" value="1"/>
</dbReference>
<keyword evidence="11" id="KW-0175">Coiled coil</keyword>
<accession>A0AAW2JDE6</accession>
<dbReference type="PROSITE" id="PS50011">
    <property type="entry name" value="PROTEIN_KINASE_DOM"/>
    <property type="match status" value="1"/>
</dbReference>
<dbReference type="InterPro" id="IPR001245">
    <property type="entry name" value="Ser-Thr/Tyr_kinase_cat_dom"/>
</dbReference>
<feature type="domain" description="CCHC-type" evidence="14">
    <location>
        <begin position="414"/>
        <end position="429"/>
    </location>
</feature>
<dbReference type="GO" id="GO:0005524">
    <property type="term" value="F:ATP binding"/>
    <property type="evidence" value="ECO:0007669"/>
    <property type="project" value="UniProtKB-UniRule"/>
</dbReference>
<keyword evidence="4" id="KW-0808">Transferase</keyword>
<dbReference type="PROSITE" id="PS00108">
    <property type="entry name" value="PROTEIN_KINASE_ST"/>
    <property type="match status" value="1"/>
</dbReference>
<dbReference type="InterPro" id="IPR000719">
    <property type="entry name" value="Prot_kinase_dom"/>
</dbReference>
<dbReference type="GO" id="GO:0008270">
    <property type="term" value="F:zinc ion binding"/>
    <property type="evidence" value="ECO:0007669"/>
    <property type="project" value="UniProtKB-KW"/>
</dbReference>
<keyword evidence="9" id="KW-0862">Zinc</keyword>
<evidence type="ECO:0000256" key="11">
    <source>
        <dbReference type="SAM" id="Coils"/>
    </source>
</evidence>
<evidence type="ECO:0000256" key="7">
    <source>
        <dbReference type="ARBA" id="ARBA00022786"/>
    </source>
</evidence>